<feature type="signal peptide" evidence="1">
    <location>
        <begin position="1"/>
        <end position="23"/>
    </location>
</feature>
<dbReference type="AlphaFoldDB" id="A0A7Z2ZNS6"/>
<dbReference type="SUPFAM" id="SSF54427">
    <property type="entry name" value="NTF2-like"/>
    <property type="match status" value="1"/>
</dbReference>
<protein>
    <submittedName>
        <fullName evidence="3">Copper amine oxidase N-terminal domain-containing protein</fullName>
    </submittedName>
</protein>
<evidence type="ECO:0000313" key="3">
    <source>
        <dbReference type="EMBL" id="QJD86751.1"/>
    </source>
</evidence>
<dbReference type="EMBL" id="CP051680">
    <property type="protein sequence ID" value="QJD86751.1"/>
    <property type="molecule type" value="Genomic_DNA"/>
</dbReference>
<keyword evidence="1" id="KW-0732">Signal</keyword>
<feature type="domain" description="Copper amine oxidase-like N-terminal" evidence="2">
    <location>
        <begin position="36"/>
        <end position="141"/>
    </location>
</feature>
<evidence type="ECO:0000313" key="4">
    <source>
        <dbReference type="Proteomes" id="UP000502248"/>
    </source>
</evidence>
<sequence>MKRMLITLSSAVLAFSLAGTASASTAVKSQSVKVILEDKVVDFGADLVVTKGKTFVEYKALLKQLGYETEFDQSLRTIYAEAEEMELQFSVGGDVAFVNGLTLPSTGEVIEQNGKTLVGLRFAGALTNHDVEWDNKAKSITLSYSGPSAQEKAAVYEVFNKMLLIEAAGDAQGLKDLMAEDTVMDIASVSEGWKTTKTKTKIEKLAIQSYSDTSVVVVLVEDTSKVSGGFFPDNKSQTRYTLHKDKAGSWKIYSIEVLAQQYTNIPGLFEQKATIPETENTSIRKIFDDQIKAANEQNVDAYVATLVDFAEKETLKTTLTDLFKSTTMNITAEKWAIVEYNGSDKAKLLVSTLNEVETGGTKSQNRAIILNDAEKVNGKWLLKAEAVLLSNEQL</sequence>
<dbReference type="InterPro" id="IPR012854">
    <property type="entry name" value="Cu_amine_oxidase-like_N"/>
</dbReference>
<proteinExistence type="predicted"/>
<evidence type="ECO:0000259" key="2">
    <source>
        <dbReference type="Pfam" id="PF07833"/>
    </source>
</evidence>
<evidence type="ECO:0000256" key="1">
    <source>
        <dbReference type="SAM" id="SignalP"/>
    </source>
</evidence>
<dbReference type="SUPFAM" id="SSF55383">
    <property type="entry name" value="Copper amine oxidase, domain N"/>
    <property type="match status" value="1"/>
</dbReference>
<reference evidence="3 4" key="1">
    <citation type="submission" date="2020-04" db="EMBL/GenBank/DDBJ databases">
        <title>Genome sequencing of novel species.</title>
        <authorList>
            <person name="Heo J."/>
            <person name="Kim S.-J."/>
            <person name="Kim J.-S."/>
            <person name="Hong S.-B."/>
            <person name="Kwon S.-W."/>
        </authorList>
    </citation>
    <scope>NUCLEOTIDE SEQUENCE [LARGE SCALE GENOMIC DNA]</scope>
    <source>
        <strain evidence="3 4">MFER-1</strain>
    </source>
</reference>
<dbReference type="KEGG" id="cheb:HH215_28650"/>
<dbReference type="Gene3D" id="3.30.457.10">
    <property type="entry name" value="Copper amine oxidase-like, N-terminal domain"/>
    <property type="match status" value="1"/>
</dbReference>
<keyword evidence="4" id="KW-1185">Reference proteome</keyword>
<dbReference type="InterPro" id="IPR032710">
    <property type="entry name" value="NTF2-like_dom_sf"/>
</dbReference>
<name>A0A7Z2ZNS6_9BACL</name>
<dbReference type="Pfam" id="PF07833">
    <property type="entry name" value="Cu_amine_oxidN1"/>
    <property type="match status" value="1"/>
</dbReference>
<dbReference type="InterPro" id="IPR036582">
    <property type="entry name" value="Mao_N_sf"/>
</dbReference>
<gene>
    <name evidence="3" type="ORF">HH215_28650</name>
</gene>
<organism evidence="3 4">
    <name type="scientific">Cohnella herbarum</name>
    <dbReference type="NCBI Taxonomy" id="2728023"/>
    <lineage>
        <taxon>Bacteria</taxon>
        <taxon>Bacillati</taxon>
        <taxon>Bacillota</taxon>
        <taxon>Bacilli</taxon>
        <taxon>Bacillales</taxon>
        <taxon>Paenibacillaceae</taxon>
        <taxon>Cohnella</taxon>
    </lineage>
</organism>
<dbReference type="Proteomes" id="UP000502248">
    <property type="component" value="Chromosome"/>
</dbReference>
<accession>A0A7Z2ZNS6</accession>
<feature type="chain" id="PRO_5030816018" evidence="1">
    <location>
        <begin position="24"/>
        <end position="394"/>
    </location>
</feature>